<feature type="region of interest" description="Disordered" evidence="10">
    <location>
        <begin position="16"/>
        <end position="65"/>
    </location>
</feature>
<dbReference type="InterPro" id="IPR003316">
    <property type="entry name" value="E2F_WHTH_DNA-bd_dom"/>
</dbReference>
<dbReference type="Pfam" id="PF02319">
    <property type="entry name" value="WHD_E2F_TDP"/>
    <property type="match status" value="2"/>
</dbReference>
<feature type="compositionally biased region" description="Polar residues" evidence="10">
    <location>
        <begin position="309"/>
        <end position="319"/>
    </location>
</feature>
<dbReference type="Gene3D" id="1.10.10.10">
    <property type="entry name" value="Winged helix-like DNA-binding domain superfamily/Winged helix DNA-binding domain"/>
    <property type="match status" value="2"/>
</dbReference>
<dbReference type="PANTHER" id="PTHR12081:SF7">
    <property type="entry name" value="TRANSCRIPTION FACTOR EFL-3"/>
    <property type="match status" value="1"/>
</dbReference>
<name>A0A7S4DYR4_9EUKA</name>
<dbReference type="PANTHER" id="PTHR12081">
    <property type="entry name" value="TRANSCRIPTION FACTOR E2F"/>
    <property type="match status" value="1"/>
</dbReference>
<evidence type="ECO:0000256" key="10">
    <source>
        <dbReference type="SAM" id="MobiDB-lite"/>
    </source>
</evidence>
<evidence type="ECO:0000256" key="2">
    <source>
        <dbReference type="ARBA" id="ARBA00010940"/>
    </source>
</evidence>
<accession>A0A7S4DYR4</accession>
<feature type="region of interest" description="Disordered" evidence="10">
    <location>
        <begin position="267"/>
        <end position="332"/>
    </location>
</feature>
<protein>
    <recommendedName>
        <fullName evidence="11">E2F/DP family winged-helix DNA-binding domain-containing protein</fullName>
    </recommendedName>
</protein>
<keyword evidence="7 9" id="KW-0539">Nucleus</keyword>
<keyword evidence="8" id="KW-0131">Cell cycle</keyword>
<evidence type="ECO:0000256" key="3">
    <source>
        <dbReference type="ARBA" id="ARBA00022491"/>
    </source>
</evidence>
<dbReference type="AlphaFoldDB" id="A0A7S4DYR4"/>
<keyword evidence="3" id="KW-0678">Repressor</keyword>
<evidence type="ECO:0000259" key="11">
    <source>
        <dbReference type="SMART" id="SM01372"/>
    </source>
</evidence>
<evidence type="ECO:0000256" key="4">
    <source>
        <dbReference type="ARBA" id="ARBA00023015"/>
    </source>
</evidence>
<dbReference type="GO" id="GO:0000978">
    <property type="term" value="F:RNA polymerase II cis-regulatory region sequence-specific DNA binding"/>
    <property type="evidence" value="ECO:0007669"/>
    <property type="project" value="InterPro"/>
</dbReference>
<evidence type="ECO:0000313" key="12">
    <source>
        <dbReference type="EMBL" id="CAE0678615.1"/>
    </source>
</evidence>
<dbReference type="EMBL" id="HBIV01043320">
    <property type="protein sequence ID" value="CAE0678615.1"/>
    <property type="molecule type" value="Transcribed_RNA"/>
</dbReference>
<evidence type="ECO:0000256" key="9">
    <source>
        <dbReference type="RuleBase" id="RU003796"/>
    </source>
</evidence>
<dbReference type="GO" id="GO:0000981">
    <property type="term" value="F:DNA-binding transcription factor activity, RNA polymerase II-specific"/>
    <property type="evidence" value="ECO:0007669"/>
    <property type="project" value="TreeGrafter"/>
</dbReference>
<dbReference type="SUPFAM" id="SSF46785">
    <property type="entry name" value="Winged helix' DNA-binding domain"/>
    <property type="match status" value="2"/>
</dbReference>
<comment type="subcellular location">
    <subcellularLocation>
        <location evidence="1 9">Nucleus</location>
    </subcellularLocation>
</comment>
<feature type="compositionally biased region" description="Gly residues" evidence="10">
    <location>
        <begin position="29"/>
        <end position="50"/>
    </location>
</feature>
<feature type="compositionally biased region" description="Basic and acidic residues" evidence="10">
    <location>
        <begin position="152"/>
        <end position="161"/>
    </location>
</feature>
<comment type="similarity">
    <text evidence="2 9">Belongs to the E2F/DP family.</text>
</comment>
<dbReference type="InterPro" id="IPR015633">
    <property type="entry name" value="E2F"/>
</dbReference>
<evidence type="ECO:0000256" key="8">
    <source>
        <dbReference type="ARBA" id="ARBA00023306"/>
    </source>
</evidence>
<feature type="domain" description="E2F/DP family winged-helix DNA-binding" evidence="11">
    <location>
        <begin position="160"/>
        <end position="249"/>
    </location>
</feature>
<dbReference type="FunFam" id="1.10.10.10:FF:000295">
    <property type="entry name" value="E2F transcription factor-like E2FE"/>
    <property type="match status" value="1"/>
</dbReference>
<sequence length="413" mass="46015">MKPSAPFSTLVAATMNSLKNDGRASPRGSGHGIGGRGRNGRSNGAGGRGGSKSRKKSKPTDYKRKDKSLGMLCDRFLKLYSNSKDESISLDDAAHQLGVERRRVYDIVNILESVEVMSRLGKNQYKWNGFDMLKTALKRLQSEAQGTNGSAREPRRGDTRKEKSLGLLSRRFVQMFFKSESRIVTLDQAGNALVENKPQPANPKGTPKKNMYKSKVRRLYDIANVLTSLSLIQKIHLVDTRKPAFMWLGAGVFHLDTSVEQDSYVISGEKTPAPPKPPKRKHASIISSDQHKRQKATRKSLPSVLMPLTVSSPATTPLSSPRAPAVPTPPRPKVRQEYVIHPKPPPSFATIQGTAWDSFNNNYKKALKVWQDRYSKNSPMHTHIRSQNDYGDVLPQTLHDSLHARSAVFLARR</sequence>
<dbReference type="GO" id="GO:0090575">
    <property type="term" value="C:RNA polymerase II transcription regulator complex"/>
    <property type="evidence" value="ECO:0007669"/>
    <property type="project" value="TreeGrafter"/>
</dbReference>
<dbReference type="InterPro" id="IPR036388">
    <property type="entry name" value="WH-like_DNA-bd_sf"/>
</dbReference>
<keyword evidence="5 9" id="KW-0238">DNA-binding</keyword>
<dbReference type="SMART" id="SM01372">
    <property type="entry name" value="E2F_TDP"/>
    <property type="match status" value="2"/>
</dbReference>
<dbReference type="InterPro" id="IPR036390">
    <property type="entry name" value="WH_DNA-bd_sf"/>
</dbReference>
<keyword evidence="4 9" id="KW-0805">Transcription regulation</keyword>
<gene>
    <name evidence="12" type="ORF">LGLO00237_LOCUS30397</name>
</gene>
<evidence type="ECO:0000256" key="7">
    <source>
        <dbReference type="ARBA" id="ARBA00023242"/>
    </source>
</evidence>
<evidence type="ECO:0000256" key="1">
    <source>
        <dbReference type="ARBA" id="ARBA00004123"/>
    </source>
</evidence>
<reference evidence="12" key="1">
    <citation type="submission" date="2021-01" db="EMBL/GenBank/DDBJ databases">
        <authorList>
            <person name="Corre E."/>
            <person name="Pelletier E."/>
            <person name="Niang G."/>
            <person name="Scheremetjew M."/>
            <person name="Finn R."/>
            <person name="Kale V."/>
            <person name="Holt S."/>
            <person name="Cochrane G."/>
            <person name="Meng A."/>
            <person name="Brown T."/>
            <person name="Cohen L."/>
        </authorList>
    </citation>
    <scope>NUCLEOTIDE SEQUENCE</scope>
    <source>
        <strain evidence="12">CCCM811</strain>
    </source>
</reference>
<organism evidence="12">
    <name type="scientific">Lotharella globosa</name>
    <dbReference type="NCBI Taxonomy" id="91324"/>
    <lineage>
        <taxon>Eukaryota</taxon>
        <taxon>Sar</taxon>
        <taxon>Rhizaria</taxon>
        <taxon>Cercozoa</taxon>
        <taxon>Chlorarachniophyceae</taxon>
        <taxon>Lotharella</taxon>
    </lineage>
</organism>
<feature type="region of interest" description="Disordered" evidence="10">
    <location>
        <begin position="141"/>
        <end position="161"/>
    </location>
</feature>
<evidence type="ECO:0000256" key="5">
    <source>
        <dbReference type="ARBA" id="ARBA00023125"/>
    </source>
</evidence>
<evidence type="ECO:0000256" key="6">
    <source>
        <dbReference type="ARBA" id="ARBA00023163"/>
    </source>
</evidence>
<proteinExistence type="inferred from homology"/>
<keyword evidence="6 9" id="KW-0804">Transcription</keyword>
<dbReference type="FunFam" id="1.10.10.10:FF:000073">
    <property type="entry name" value="E2F transcription factor 8"/>
    <property type="match status" value="1"/>
</dbReference>
<feature type="domain" description="E2F/DP family winged-helix DNA-binding" evidence="11">
    <location>
        <begin position="64"/>
        <end position="129"/>
    </location>
</feature>